<dbReference type="InterPro" id="IPR036188">
    <property type="entry name" value="FAD/NAD-bd_sf"/>
</dbReference>
<dbReference type="Pfam" id="PF07992">
    <property type="entry name" value="Pyr_redox_2"/>
    <property type="match status" value="1"/>
</dbReference>
<dbReference type="InterPro" id="IPR023753">
    <property type="entry name" value="FAD/NAD-binding_dom"/>
</dbReference>
<dbReference type="Gene3D" id="3.40.250.10">
    <property type="entry name" value="Rhodanese-like domain"/>
    <property type="match status" value="1"/>
</dbReference>
<keyword evidence="3" id="KW-0285">Flavoprotein</keyword>
<dbReference type="PRINTS" id="PR00368">
    <property type="entry name" value="FADPNR"/>
</dbReference>
<comment type="similarity">
    <text evidence="2">Belongs to the class-III pyridine nucleotide-disulfide oxidoreductase family.</text>
</comment>
<evidence type="ECO:0000256" key="5">
    <source>
        <dbReference type="ARBA" id="ARBA00023097"/>
    </source>
</evidence>
<dbReference type="InterPro" id="IPR004099">
    <property type="entry name" value="Pyr_nucl-diS_OxRdtase_dimer"/>
</dbReference>
<name>A0A162GFI4_LACPN</name>
<dbReference type="Pfam" id="PF02852">
    <property type="entry name" value="Pyr_redox_dim"/>
    <property type="match status" value="1"/>
</dbReference>
<evidence type="ECO:0000313" key="8">
    <source>
        <dbReference type="Proteomes" id="UP000076882"/>
    </source>
</evidence>
<dbReference type="SUPFAM" id="SSF51905">
    <property type="entry name" value="FAD/NAD(P)-binding domain"/>
    <property type="match status" value="2"/>
</dbReference>
<dbReference type="PANTHER" id="PTHR43429:SF3">
    <property type="entry name" value="NITRITE REDUCTASE [NAD(P)H]"/>
    <property type="match status" value="1"/>
</dbReference>
<dbReference type="InterPro" id="IPR016156">
    <property type="entry name" value="FAD/NAD-linked_Rdtase_dimer_sf"/>
</dbReference>
<evidence type="ECO:0000256" key="1">
    <source>
        <dbReference type="ARBA" id="ARBA00001974"/>
    </source>
</evidence>
<dbReference type="PROSITE" id="PS50206">
    <property type="entry name" value="RHODANESE_3"/>
    <property type="match status" value="1"/>
</dbReference>
<dbReference type="SMART" id="SM00450">
    <property type="entry name" value="RHOD"/>
    <property type="match status" value="1"/>
</dbReference>
<evidence type="ECO:0000259" key="6">
    <source>
        <dbReference type="PROSITE" id="PS50206"/>
    </source>
</evidence>
<comment type="cofactor">
    <cofactor evidence="1">
        <name>FAD</name>
        <dbReference type="ChEBI" id="CHEBI:57692"/>
    </cofactor>
</comment>
<feature type="domain" description="Rhodanese" evidence="6">
    <location>
        <begin position="464"/>
        <end position="548"/>
    </location>
</feature>
<dbReference type="Gene3D" id="3.50.50.60">
    <property type="entry name" value="FAD/NAD(P)-binding domain"/>
    <property type="match status" value="2"/>
</dbReference>
<dbReference type="PRINTS" id="PR00411">
    <property type="entry name" value="PNDRDTASEI"/>
</dbReference>
<dbReference type="InterPro" id="IPR001763">
    <property type="entry name" value="Rhodanese-like_dom"/>
</dbReference>
<accession>A0A162GFI4</accession>
<dbReference type="SUPFAM" id="SSF55424">
    <property type="entry name" value="FAD/NAD-linked reductases, dimerisation (C-terminal) domain"/>
    <property type="match status" value="1"/>
</dbReference>
<dbReference type="GO" id="GO:0016491">
    <property type="term" value="F:oxidoreductase activity"/>
    <property type="evidence" value="ECO:0007669"/>
    <property type="project" value="InterPro"/>
</dbReference>
<reference evidence="7 8" key="1">
    <citation type="submission" date="2016-03" db="EMBL/GenBank/DDBJ databases">
        <title>Comparative genomics of 54 Lactobacillus plantarum strains reveals genomic uncoupling from niche constraints.</title>
        <authorList>
            <person name="Martino M.E."/>
        </authorList>
    </citation>
    <scope>NUCLEOTIDE SEQUENCE [LARGE SCALE GENOMIC DNA]</scope>
    <source>
        <strain evidence="7 8">19.1</strain>
    </source>
</reference>
<proteinExistence type="inferred from homology"/>
<evidence type="ECO:0000256" key="3">
    <source>
        <dbReference type="ARBA" id="ARBA00022630"/>
    </source>
</evidence>
<dbReference type="InterPro" id="IPR036873">
    <property type="entry name" value="Rhodanese-like_dom_sf"/>
</dbReference>
<dbReference type="EMBL" id="LUXM01000040">
    <property type="protein sequence ID" value="KZU92012.1"/>
    <property type="molecule type" value="Genomic_DNA"/>
</dbReference>
<comment type="caution">
    <text evidence="7">The sequence shown here is derived from an EMBL/GenBank/DDBJ whole genome shotgun (WGS) entry which is preliminary data.</text>
</comment>
<sequence>MKVKKVVIVGGVGGGASAAARVRRLDEFAQITIFEKGPDVSFSNCALPYTFSDVIDQPDDVILKTPMQFEQQYNIDVQVNTTVVAIDAQAKTVMIKRQGQVATTIVPYDTLILSPGARPILPTVIAGIDRPNVKTVRNVQDVRTIQAYLTEQHVHDVTIVGGGFIGLEMAENLQQAGYQITIIEAAEHVLGTLDDEFAQLVHKELYDHGVQVILQEQVTAIGATQVQLASGRAVTSQLVIVAIGVTPVTELAVQAGCALGVTGGIKVDHRYQTSVADIYAVGDAIEVTNRLTRQSTRLALAFPAQMQARHMVDHLYGRTPQYQGVIGSQVLHVFTLNVASTGLNATECEHQQLDYRFATVAPQNRVSVMPGTTAVFLKLIFSYPTGEILGAQAIGQSDVDKPIDIIASLITMHGRVSDLTDVELCYSPWVSTAKNVVNMVGLVAENVLNDEFKQVAVTQVRQLVLAGAFIIDAREPQEYADGHIKGAHNIPLSQFRQRLVEIPTNQPVYIHCQTGQRSYNMVRALLQRGYTNVVNIAGSYAELVQYEYFNDQTTGRTSILTRT</sequence>
<dbReference type="CDD" id="cd00158">
    <property type="entry name" value="RHOD"/>
    <property type="match status" value="1"/>
</dbReference>
<dbReference type="InterPro" id="IPR050260">
    <property type="entry name" value="FAD-bd_OxRdtase"/>
</dbReference>
<dbReference type="RefSeq" id="WP_044430815.1">
    <property type="nucleotide sequence ID" value="NZ_CP010528.1"/>
</dbReference>
<dbReference type="AlphaFoldDB" id="A0A162GFI4"/>
<dbReference type="PANTHER" id="PTHR43429">
    <property type="entry name" value="PYRIDINE NUCLEOTIDE-DISULFIDE OXIDOREDUCTASE DOMAIN-CONTAINING"/>
    <property type="match status" value="1"/>
</dbReference>
<protein>
    <submittedName>
        <fullName evidence="7">Putative pyridine nucleotide-disulfideoxidoreductase</fullName>
    </submittedName>
</protein>
<evidence type="ECO:0000256" key="2">
    <source>
        <dbReference type="ARBA" id="ARBA00009130"/>
    </source>
</evidence>
<keyword evidence="5" id="KW-0558">Oxidation</keyword>
<keyword evidence="4" id="KW-0274">FAD</keyword>
<evidence type="ECO:0000256" key="4">
    <source>
        <dbReference type="ARBA" id="ARBA00022827"/>
    </source>
</evidence>
<evidence type="ECO:0000313" key="7">
    <source>
        <dbReference type="EMBL" id="KZU92012.1"/>
    </source>
</evidence>
<gene>
    <name evidence="7" type="ORF">Lp19_3298</name>
</gene>
<organism evidence="7 8">
    <name type="scientific">Lactiplantibacillus plantarum</name>
    <name type="common">Lactobacillus plantarum</name>
    <dbReference type="NCBI Taxonomy" id="1590"/>
    <lineage>
        <taxon>Bacteria</taxon>
        <taxon>Bacillati</taxon>
        <taxon>Bacillota</taxon>
        <taxon>Bacilli</taxon>
        <taxon>Lactobacillales</taxon>
        <taxon>Lactobacillaceae</taxon>
        <taxon>Lactiplantibacillus</taxon>
    </lineage>
</organism>
<dbReference type="KEGG" id="lpb:SH83_07975"/>
<dbReference type="Proteomes" id="UP000076882">
    <property type="component" value="Unassembled WGS sequence"/>
</dbReference>
<dbReference type="Pfam" id="PF00581">
    <property type="entry name" value="Rhodanese"/>
    <property type="match status" value="1"/>
</dbReference>
<dbReference type="PATRIC" id="fig|1590.144.peg.1658"/>
<dbReference type="SUPFAM" id="SSF52821">
    <property type="entry name" value="Rhodanese/Cell cycle control phosphatase"/>
    <property type="match status" value="1"/>
</dbReference>